<sequence length="643" mass="70932">MALPKGKAAFKKKDGILAITDDQASITWTPLPGTGQPTVSLSIANITNLQQTPDTSPKVMLKIFERPSNQGADPTTYLFHFNSPDNARPEANAVKDVLSRLMADLRATDPAVPKPAADMAPVTNGTPTPVVNAKSAAAARLFDDNHLVMDIELQASLLKLNAELHQTYRDALANKPDSIGRAQFNRQFWSTRTNLLRAHAIESNQQRGAYNVLPTMKTKATQDAETGQESFQLAIDKTQVLQIFSQHPVVKRAYNENVPKPLNETEFWSRFFLSRLCKQLKGERVADTDRRDPIFDKYDASEDHTSYAARIGAQHVPHIIDVEGNEENQGGVKSGNRKDVEMRPRKNVPIIQVLNATSERLLSNVAPTDGDPEAAQGTDDATWRELTLRDLGGAAEENRVILNIKEQSRFFLDQTTAASAPNEVYKKQNPTEVLQGVTTDLETLRLDKGGGVNLHAGIGIVDGSDEEEDTRKKQHVGSRTARKAAEKQILEGLAQSRAELYGHSSEETTPLGVPKELAEKAKLTNGTTTEFLKHFWDAFLSGDPDRAQELGYHAESLRRSLDRIKAIGDEAEQTRQVRIEEQRAVNVAHYKATGTKLHLKDIGGGREAILTLLRPSVIALEKAERLYKAALQAEGLTLSTEND</sequence>
<evidence type="ECO:0000256" key="1">
    <source>
        <dbReference type="ARBA" id="ARBA00004123"/>
    </source>
</evidence>
<dbReference type="PROSITE" id="PS50858">
    <property type="entry name" value="BSD"/>
    <property type="match status" value="1"/>
</dbReference>
<dbReference type="SMART" id="SM00751">
    <property type="entry name" value="BSD"/>
    <property type="match status" value="1"/>
</dbReference>
<dbReference type="CDD" id="cd13229">
    <property type="entry name" value="PH_TFIIH"/>
    <property type="match status" value="1"/>
</dbReference>
<dbReference type="SUPFAM" id="SSF140383">
    <property type="entry name" value="BSD domain-like"/>
    <property type="match status" value="1"/>
</dbReference>
<dbReference type="Pfam" id="PF03909">
    <property type="entry name" value="BSD"/>
    <property type="match status" value="2"/>
</dbReference>
<dbReference type="GO" id="GO:0006289">
    <property type="term" value="P:nucleotide-excision repair"/>
    <property type="evidence" value="ECO:0007669"/>
    <property type="project" value="InterPro"/>
</dbReference>
<comment type="similarity">
    <text evidence="2">Belongs to the TFB1 family.</text>
</comment>
<protein>
    <submittedName>
        <fullName evidence="9">TFIIH p62 subunit domain-containing protein</fullName>
    </submittedName>
</protein>
<proteinExistence type="inferred from homology"/>
<keyword evidence="6" id="KW-0539">Nucleus</keyword>
<evidence type="ECO:0000259" key="8">
    <source>
        <dbReference type="PROSITE" id="PS50858"/>
    </source>
</evidence>
<dbReference type="FunFam" id="2.30.29.30:FF:000406">
    <property type="entry name" value="Putative RNA polymerase II transcription factor related protein"/>
    <property type="match status" value="1"/>
</dbReference>
<reference evidence="9 10" key="1">
    <citation type="journal article" date="2018" name="Mycol. Prog.">
        <title>Coniella lustricola, a new species from submerged detritus.</title>
        <authorList>
            <person name="Raudabaugh D.B."/>
            <person name="Iturriaga T."/>
            <person name="Carver A."/>
            <person name="Mondo S."/>
            <person name="Pangilinan J."/>
            <person name="Lipzen A."/>
            <person name="He G."/>
            <person name="Amirebrahimi M."/>
            <person name="Grigoriev I.V."/>
            <person name="Miller A.N."/>
        </authorList>
    </citation>
    <scope>NUCLEOTIDE SEQUENCE [LARGE SCALE GENOMIC DNA]</scope>
    <source>
        <strain evidence="9 10">B22-T-1</strain>
    </source>
</reference>
<feature type="region of interest" description="Disordered" evidence="7">
    <location>
        <begin position="464"/>
        <end position="484"/>
    </location>
</feature>
<dbReference type="InterPro" id="IPR035925">
    <property type="entry name" value="BSD_dom_sf"/>
</dbReference>
<dbReference type="InterPro" id="IPR013876">
    <property type="entry name" value="TFIIH_BTF_p62_N"/>
</dbReference>
<dbReference type="FunCoup" id="A0A2T3A544">
    <property type="interactions" value="905"/>
</dbReference>
<keyword evidence="5" id="KW-0804">Transcription</keyword>
<dbReference type="Gene3D" id="1.10.3970.10">
    <property type="entry name" value="BSD domain"/>
    <property type="match status" value="1"/>
</dbReference>
<keyword evidence="3" id="KW-0677">Repeat</keyword>
<comment type="subcellular location">
    <subcellularLocation>
        <location evidence="1">Nucleus</location>
    </subcellularLocation>
</comment>
<name>A0A2T3A544_9PEZI</name>
<evidence type="ECO:0000256" key="4">
    <source>
        <dbReference type="ARBA" id="ARBA00023015"/>
    </source>
</evidence>
<evidence type="ECO:0000313" key="9">
    <source>
        <dbReference type="EMBL" id="PSR83113.1"/>
    </source>
</evidence>
<dbReference type="Gene3D" id="2.30.29.30">
    <property type="entry name" value="Pleckstrin-homology domain (PH domain)/Phosphotyrosine-binding domain (PTB)"/>
    <property type="match status" value="1"/>
</dbReference>
<dbReference type="InterPro" id="IPR011993">
    <property type="entry name" value="PH-like_dom_sf"/>
</dbReference>
<keyword evidence="4" id="KW-0805">Transcription regulation</keyword>
<dbReference type="InterPro" id="IPR005607">
    <property type="entry name" value="BSD_dom"/>
</dbReference>
<evidence type="ECO:0000256" key="6">
    <source>
        <dbReference type="ARBA" id="ARBA00023242"/>
    </source>
</evidence>
<dbReference type="Pfam" id="PF08567">
    <property type="entry name" value="PH_TFIIH"/>
    <property type="match status" value="1"/>
</dbReference>
<gene>
    <name evidence="9" type="ORF">BD289DRAFT_370432</name>
</gene>
<dbReference type="STRING" id="2025994.A0A2T3A544"/>
<dbReference type="EMBL" id="KZ678465">
    <property type="protein sequence ID" value="PSR83113.1"/>
    <property type="molecule type" value="Genomic_DNA"/>
</dbReference>
<evidence type="ECO:0000256" key="2">
    <source>
        <dbReference type="ARBA" id="ARBA00009448"/>
    </source>
</evidence>
<organism evidence="9 10">
    <name type="scientific">Coniella lustricola</name>
    <dbReference type="NCBI Taxonomy" id="2025994"/>
    <lineage>
        <taxon>Eukaryota</taxon>
        <taxon>Fungi</taxon>
        <taxon>Dikarya</taxon>
        <taxon>Ascomycota</taxon>
        <taxon>Pezizomycotina</taxon>
        <taxon>Sordariomycetes</taxon>
        <taxon>Sordariomycetidae</taxon>
        <taxon>Diaporthales</taxon>
        <taxon>Schizoparmaceae</taxon>
        <taxon>Coniella</taxon>
    </lineage>
</organism>
<feature type="domain" description="BSD" evidence="8">
    <location>
        <begin position="227"/>
        <end position="279"/>
    </location>
</feature>
<dbReference type="InterPro" id="IPR027079">
    <property type="entry name" value="Tfb1/GTF2H1"/>
</dbReference>
<evidence type="ECO:0000256" key="5">
    <source>
        <dbReference type="ARBA" id="ARBA00023163"/>
    </source>
</evidence>
<dbReference type="Proteomes" id="UP000241462">
    <property type="component" value="Unassembled WGS sequence"/>
</dbReference>
<dbReference type="AlphaFoldDB" id="A0A2T3A544"/>
<evidence type="ECO:0000256" key="3">
    <source>
        <dbReference type="ARBA" id="ARBA00022737"/>
    </source>
</evidence>
<dbReference type="GO" id="GO:0000439">
    <property type="term" value="C:transcription factor TFIIH core complex"/>
    <property type="evidence" value="ECO:0007669"/>
    <property type="project" value="InterPro"/>
</dbReference>
<dbReference type="PANTHER" id="PTHR12856">
    <property type="entry name" value="TRANSCRIPTION INITIATION FACTOR IIH-RELATED"/>
    <property type="match status" value="1"/>
</dbReference>
<feature type="compositionally biased region" description="Basic residues" evidence="7">
    <location>
        <begin position="472"/>
        <end position="482"/>
    </location>
</feature>
<evidence type="ECO:0000256" key="7">
    <source>
        <dbReference type="SAM" id="MobiDB-lite"/>
    </source>
</evidence>
<keyword evidence="10" id="KW-1185">Reference proteome</keyword>
<dbReference type="SUPFAM" id="SSF50729">
    <property type="entry name" value="PH domain-like"/>
    <property type="match status" value="1"/>
</dbReference>
<dbReference type="GO" id="GO:0006351">
    <property type="term" value="P:DNA-templated transcription"/>
    <property type="evidence" value="ECO:0007669"/>
    <property type="project" value="InterPro"/>
</dbReference>
<dbReference type="OrthoDB" id="360521at2759"/>
<dbReference type="InParanoid" id="A0A2T3A544"/>
<accession>A0A2T3A544</accession>
<evidence type="ECO:0000313" key="10">
    <source>
        <dbReference type="Proteomes" id="UP000241462"/>
    </source>
</evidence>